<protein>
    <submittedName>
        <fullName evidence="7">Nitroreductase family protein</fullName>
    </submittedName>
</protein>
<reference evidence="7" key="2">
    <citation type="submission" date="2021-09" db="EMBL/GenBank/DDBJ databases">
        <authorList>
            <person name="Gilroy R."/>
        </authorList>
    </citation>
    <scope>NUCLEOTIDE SEQUENCE</scope>
    <source>
        <strain evidence="7">ChiHjej13B12-9602</strain>
    </source>
</reference>
<evidence type="ECO:0000313" key="7">
    <source>
        <dbReference type="EMBL" id="HJG37598.1"/>
    </source>
</evidence>
<dbReference type="GO" id="GO:0016491">
    <property type="term" value="F:oxidoreductase activity"/>
    <property type="evidence" value="ECO:0007669"/>
    <property type="project" value="UniProtKB-KW"/>
</dbReference>
<evidence type="ECO:0000256" key="5">
    <source>
        <dbReference type="ARBA" id="ARBA00023002"/>
    </source>
</evidence>
<comment type="similarity">
    <text evidence="2">Belongs to the nitroreductase family.</text>
</comment>
<dbReference type="EMBL" id="DYUZ01000029">
    <property type="protein sequence ID" value="HJG37598.1"/>
    <property type="molecule type" value="Genomic_DNA"/>
</dbReference>
<evidence type="ECO:0000256" key="3">
    <source>
        <dbReference type="ARBA" id="ARBA00022630"/>
    </source>
</evidence>
<dbReference type="SUPFAM" id="SSF55469">
    <property type="entry name" value="FMN-dependent nitroreductase-like"/>
    <property type="match status" value="1"/>
</dbReference>
<keyword evidence="3" id="KW-0285">Flavoprotein</keyword>
<reference evidence="7" key="1">
    <citation type="journal article" date="2021" name="PeerJ">
        <title>Extensive microbial diversity within the chicken gut microbiome revealed by metagenomics and culture.</title>
        <authorList>
            <person name="Gilroy R."/>
            <person name="Ravi A."/>
            <person name="Getino M."/>
            <person name="Pursley I."/>
            <person name="Horton D.L."/>
            <person name="Alikhan N.F."/>
            <person name="Baker D."/>
            <person name="Gharbi K."/>
            <person name="Hall N."/>
            <person name="Watson M."/>
            <person name="Adriaenssens E.M."/>
            <person name="Foster-Nyarko E."/>
            <person name="Jarju S."/>
            <person name="Secka A."/>
            <person name="Antonio M."/>
            <person name="Oren A."/>
            <person name="Chaudhuri R.R."/>
            <person name="La Ragione R."/>
            <person name="Hildebrand F."/>
            <person name="Pallen M.J."/>
        </authorList>
    </citation>
    <scope>NUCLEOTIDE SEQUENCE</scope>
    <source>
        <strain evidence="7">ChiHjej13B12-9602</strain>
    </source>
</reference>
<dbReference type="CDD" id="cd20609">
    <property type="entry name" value="nitroreductase"/>
    <property type="match status" value="1"/>
</dbReference>
<feature type="domain" description="Nitroreductase" evidence="6">
    <location>
        <begin position="72"/>
        <end position="152"/>
    </location>
</feature>
<proteinExistence type="inferred from homology"/>
<dbReference type="PANTHER" id="PTHR43673">
    <property type="entry name" value="NAD(P)H NITROREDUCTASE YDGI-RELATED"/>
    <property type="match status" value="1"/>
</dbReference>
<sequence>MSFTELTQKRFSCRAYEDRPVPADVLDAVIEAGRIAPSAHNNHPTRVIVCDTPELRAKTARAAHYFDRGGSVFGAPVVLIACAKTSDAWVRRGDDMNSSLIDTSIVIDQMMMQATELGLGTCWVCMFDPEIARTEFDLPEGVDPISMLTLGYPAESIADPEAREERCIPRERFLDPRS</sequence>
<dbReference type="Gene3D" id="3.40.109.10">
    <property type="entry name" value="NADH Oxidase"/>
    <property type="match status" value="1"/>
</dbReference>
<gene>
    <name evidence="7" type="ORF">K8V70_07055</name>
</gene>
<dbReference type="PANTHER" id="PTHR43673:SF2">
    <property type="entry name" value="NITROREDUCTASE"/>
    <property type="match status" value="1"/>
</dbReference>
<dbReference type="InterPro" id="IPR000415">
    <property type="entry name" value="Nitroreductase-like"/>
</dbReference>
<dbReference type="Pfam" id="PF00881">
    <property type="entry name" value="Nitroreductase"/>
    <property type="match status" value="2"/>
</dbReference>
<dbReference type="Proteomes" id="UP000753256">
    <property type="component" value="Unassembled WGS sequence"/>
</dbReference>
<comment type="cofactor">
    <cofactor evidence="1">
        <name>FMN</name>
        <dbReference type="ChEBI" id="CHEBI:58210"/>
    </cofactor>
</comment>
<keyword evidence="5" id="KW-0560">Oxidoreductase</keyword>
<accession>A0A921IU39</accession>
<keyword evidence="4" id="KW-0288">FMN</keyword>
<evidence type="ECO:0000259" key="6">
    <source>
        <dbReference type="Pfam" id="PF00881"/>
    </source>
</evidence>
<feature type="domain" description="Nitroreductase" evidence="6">
    <location>
        <begin position="9"/>
        <end position="64"/>
    </location>
</feature>
<dbReference type="RefSeq" id="WP_273190482.1">
    <property type="nucleotide sequence ID" value="NZ_DYUZ01000029.1"/>
</dbReference>
<dbReference type="AlphaFoldDB" id="A0A921IU39"/>
<comment type="caution">
    <text evidence="7">The sequence shown here is derived from an EMBL/GenBank/DDBJ whole genome shotgun (WGS) entry which is preliminary data.</text>
</comment>
<dbReference type="InterPro" id="IPR029479">
    <property type="entry name" value="Nitroreductase"/>
</dbReference>
<organism evidence="7 8">
    <name type="scientific">Enorma phocaeensis</name>
    <dbReference type="NCBI Taxonomy" id="1871019"/>
    <lineage>
        <taxon>Bacteria</taxon>
        <taxon>Bacillati</taxon>
        <taxon>Actinomycetota</taxon>
        <taxon>Coriobacteriia</taxon>
        <taxon>Coriobacteriales</taxon>
        <taxon>Coriobacteriaceae</taxon>
        <taxon>Enorma</taxon>
    </lineage>
</organism>
<evidence type="ECO:0000313" key="8">
    <source>
        <dbReference type="Proteomes" id="UP000753256"/>
    </source>
</evidence>
<evidence type="ECO:0000256" key="1">
    <source>
        <dbReference type="ARBA" id="ARBA00001917"/>
    </source>
</evidence>
<name>A0A921IU39_9ACTN</name>
<evidence type="ECO:0000256" key="2">
    <source>
        <dbReference type="ARBA" id="ARBA00007118"/>
    </source>
</evidence>
<evidence type="ECO:0000256" key="4">
    <source>
        <dbReference type="ARBA" id="ARBA00022643"/>
    </source>
</evidence>